<keyword evidence="2 3" id="KW-0378">Hydrolase</keyword>
<feature type="domain" description="Carboxylesterase type B" evidence="5">
    <location>
        <begin position="28"/>
        <end position="372"/>
    </location>
</feature>
<evidence type="ECO:0000256" key="3">
    <source>
        <dbReference type="RuleBase" id="RU361235"/>
    </source>
</evidence>
<keyword evidence="3" id="KW-0732">Signal</keyword>
<organism evidence="6 7">
    <name type="scientific">Oculimacula yallundae</name>
    <dbReference type="NCBI Taxonomy" id="86028"/>
    <lineage>
        <taxon>Eukaryota</taxon>
        <taxon>Fungi</taxon>
        <taxon>Dikarya</taxon>
        <taxon>Ascomycota</taxon>
        <taxon>Pezizomycotina</taxon>
        <taxon>Leotiomycetes</taxon>
        <taxon>Helotiales</taxon>
        <taxon>Ploettnerulaceae</taxon>
        <taxon>Oculimacula</taxon>
    </lineage>
</organism>
<dbReference type="Pfam" id="PF00135">
    <property type="entry name" value="COesterase"/>
    <property type="match status" value="1"/>
</dbReference>
<evidence type="ECO:0000313" key="6">
    <source>
        <dbReference type="EMBL" id="KAL2069387.1"/>
    </source>
</evidence>
<comment type="caution">
    <text evidence="6">The sequence shown here is derived from an EMBL/GenBank/DDBJ whole genome shotgun (WGS) entry which is preliminary data.</text>
</comment>
<name>A0ABR4CI48_9HELO</name>
<accession>A0ABR4CI48</accession>
<dbReference type="EC" id="3.1.1.-" evidence="3"/>
<dbReference type="InterPro" id="IPR029058">
    <property type="entry name" value="AB_hydrolase_fold"/>
</dbReference>
<dbReference type="EMBL" id="JAZHXI010000007">
    <property type="protein sequence ID" value="KAL2069387.1"/>
    <property type="molecule type" value="Genomic_DNA"/>
</dbReference>
<dbReference type="PANTHER" id="PTHR43918">
    <property type="entry name" value="ACETYLCHOLINESTERASE"/>
    <property type="match status" value="1"/>
</dbReference>
<dbReference type="PANTHER" id="PTHR43918:SF4">
    <property type="entry name" value="CARBOXYLIC ESTER HYDROLASE"/>
    <property type="match status" value="1"/>
</dbReference>
<gene>
    <name evidence="6" type="ORF">VTL71DRAFT_14066</name>
</gene>
<dbReference type="PROSITE" id="PS00122">
    <property type="entry name" value="CARBOXYLESTERASE_B_1"/>
    <property type="match status" value="1"/>
</dbReference>
<evidence type="ECO:0000256" key="1">
    <source>
        <dbReference type="ARBA" id="ARBA00005964"/>
    </source>
</evidence>
<evidence type="ECO:0000256" key="4">
    <source>
        <dbReference type="SAM" id="MobiDB-lite"/>
    </source>
</evidence>
<proteinExistence type="inferred from homology"/>
<evidence type="ECO:0000313" key="7">
    <source>
        <dbReference type="Proteomes" id="UP001595075"/>
    </source>
</evidence>
<evidence type="ECO:0000256" key="2">
    <source>
        <dbReference type="ARBA" id="ARBA00022801"/>
    </source>
</evidence>
<feature type="region of interest" description="Disordered" evidence="4">
    <location>
        <begin position="530"/>
        <end position="564"/>
    </location>
</feature>
<feature type="chain" id="PRO_5044952040" description="Carboxylic ester hydrolase" evidence="3">
    <location>
        <begin position="21"/>
        <end position="588"/>
    </location>
</feature>
<sequence length="588" mass="60557">MVSPTSLLGLALATASIAHAAENWTVGQVVETSSGSVSGHAASVAVEVSEYLGIPFAQPPVGDLRWMAPKKYEGTGGINGTDFGFSCPSSSSASPSVADLTSANLTSSGLQILASLGQIGDTFSEDCLTLNVWTAPQSGSSKKAVLVWIYGGGFTTGNSNNAAYNGQYIASSEDVVVVSFNYRLNIFGFPGAPGKDQTQNLGLLDQRLAVEWVRDNIEKFGGDSERITLFGQSAGSASVDYFTFAWKDDPIAHGFIEESGSALGPAGGLGAISASTAAGYWNAVAAKLGCGNGSSSEEDAVLTCMKGKSYPDILKAVAAGSSGTGIGTTFSPTVDEVVVFSNYTSLAMSGQFAKLPLLLGNTDNEAGLFRVLDSFGNKTQSDVYYEAFNNLGFVCPCAQRAAYSIANDVPTWRYRWFGAFPNTQLTTVPYSGAWHASELPVLFNNTPSGGGIPASTEEEIKIGAFFRGAWAAFAKDPKQGLSTYEGGWPMYNPGGETLVRLAYQNMTGTNLAMGTMYDGACKTDFGGGNGTRSSGNSTSIGSSPTSTGGAAAGSSTPPTVATSGAGGSAALMSSAYVLMGLVVATACL</sequence>
<evidence type="ECO:0000259" key="5">
    <source>
        <dbReference type="Pfam" id="PF00135"/>
    </source>
</evidence>
<comment type="similarity">
    <text evidence="1 3">Belongs to the type-B carboxylesterase/lipase family.</text>
</comment>
<dbReference type="Proteomes" id="UP001595075">
    <property type="component" value="Unassembled WGS sequence"/>
</dbReference>
<dbReference type="InterPro" id="IPR019826">
    <property type="entry name" value="Carboxylesterase_B_AS"/>
</dbReference>
<reference evidence="6 7" key="1">
    <citation type="journal article" date="2024" name="Commun. Biol.">
        <title>Comparative genomic analysis of thermophilic fungi reveals convergent evolutionary adaptations and gene losses.</title>
        <authorList>
            <person name="Steindorff A.S."/>
            <person name="Aguilar-Pontes M.V."/>
            <person name="Robinson A.J."/>
            <person name="Andreopoulos B."/>
            <person name="LaButti K."/>
            <person name="Kuo A."/>
            <person name="Mondo S."/>
            <person name="Riley R."/>
            <person name="Otillar R."/>
            <person name="Haridas S."/>
            <person name="Lipzen A."/>
            <person name="Grimwood J."/>
            <person name="Schmutz J."/>
            <person name="Clum A."/>
            <person name="Reid I.D."/>
            <person name="Moisan M.C."/>
            <person name="Butler G."/>
            <person name="Nguyen T.T.M."/>
            <person name="Dewar K."/>
            <person name="Conant G."/>
            <person name="Drula E."/>
            <person name="Henrissat B."/>
            <person name="Hansel C."/>
            <person name="Singer S."/>
            <person name="Hutchinson M.I."/>
            <person name="de Vries R.P."/>
            <person name="Natvig D.O."/>
            <person name="Powell A.J."/>
            <person name="Tsang A."/>
            <person name="Grigoriev I.V."/>
        </authorList>
    </citation>
    <scope>NUCLEOTIDE SEQUENCE [LARGE SCALE GENOMIC DNA]</scope>
    <source>
        <strain evidence="6 7">CBS 494.80</strain>
    </source>
</reference>
<keyword evidence="7" id="KW-1185">Reference proteome</keyword>
<dbReference type="Gene3D" id="3.40.50.1820">
    <property type="entry name" value="alpha/beta hydrolase"/>
    <property type="match status" value="1"/>
</dbReference>
<protein>
    <recommendedName>
        <fullName evidence="3">Carboxylic ester hydrolase</fullName>
        <ecNumber evidence="3">3.1.1.-</ecNumber>
    </recommendedName>
</protein>
<dbReference type="InterPro" id="IPR050654">
    <property type="entry name" value="AChE-related_enzymes"/>
</dbReference>
<feature type="signal peptide" evidence="3">
    <location>
        <begin position="1"/>
        <end position="20"/>
    </location>
</feature>
<feature type="compositionally biased region" description="Low complexity" evidence="4">
    <location>
        <begin position="531"/>
        <end position="559"/>
    </location>
</feature>
<dbReference type="InterPro" id="IPR002018">
    <property type="entry name" value="CarbesteraseB"/>
</dbReference>
<dbReference type="SUPFAM" id="SSF53474">
    <property type="entry name" value="alpha/beta-Hydrolases"/>
    <property type="match status" value="1"/>
</dbReference>